<protein>
    <submittedName>
        <fullName evidence="1">Uncharacterized protein</fullName>
    </submittedName>
</protein>
<feature type="non-terminal residue" evidence="1">
    <location>
        <position position="1"/>
    </location>
</feature>
<sequence>GLDHPTKANGLCQWQRNRVFQAFAAQLAVAIPLHRPARDQALSGRGHQLHALQRCGFACGGEFGQSQLGLGVSSRTGHTAGSQLVHQSGCEEGLHPYRCLFGRQQHRAFEGGPRFVCGRLGLPFLSPGDAVCGRANGLSP</sequence>
<evidence type="ECO:0000313" key="1">
    <source>
        <dbReference type="EMBL" id="KZS01195.1"/>
    </source>
</evidence>
<dbReference type="AlphaFoldDB" id="A0A164IF92"/>
<dbReference type="Proteomes" id="UP000076858">
    <property type="component" value="Unassembled WGS sequence"/>
</dbReference>
<gene>
    <name evidence="1" type="ORF">APZ42_002219</name>
</gene>
<feature type="non-terminal residue" evidence="1">
    <location>
        <position position="140"/>
    </location>
</feature>
<organism evidence="1 2">
    <name type="scientific">Daphnia magna</name>
    <dbReference type="NCBI Taxonomy" id="35525"/>
    <lineage>
        <taxon>Eukaryota</taxon>
        <taxon>Metazoa</taxon>
        <taxon>Ecdysozoa</taxon>
        <taxon>Arthropoda</taxon>
        <taxon>Crustacea</taxon>
        <taxon>Branchiopoda</taxon>
        <taxon>Diplostraca</taxon>
        <taxon>Cladocera</taxon>
        <taxon>Anomopoda</taxon>
        <taxon>Daphniidae</taxon>
        <taxon>Daphnia</taxon>
    </lineage>
</organism>
<accession>A0A164IF92</accession>
<comment type="caution">
    <text evidence="1">The sequence shown here is derived from an EMBL/GenBank/DDBJ whole genome shotgun (WGS) entry which is preliminary data.</text>
</comment>
<proteinExistence type="predicted"/>
<reference evidence="1 2" key="1">
    <citation type="submission" date="2016-03" db="EMBL/GenBank/DDBJ databases">
        <title>EvidentialGene: Evidence-directed Construction of Genes on Genomes.</title>
        <authorList>
            <person name="Gilbert D.G."/>
            <person name="Choi J.-H."/>
            <person name="Mockaitis K."/>
            <person name="Colbourne J."/>
            <person name="Pfrender M."/>
        </authorList>
    </citation>
    <scope>NUCLEOTIDE SEQUENCE [LARGE SCALE GENOMIC DNA]</scope>
    <source>
        <strain evidence="1 2">Xinb3</strain>
        <tissue evidence="1">Complete organism</tissue>
    </source>
</reference>
<name>A0A164IF92_9CRUS</name>
<keyword evidence="2" id="KW-1185">Reference proteome</keyword>
<evidence type="ECO:0000313" key="2">
    <source>
        <dbReference type="Proteomes" id="UP000076858"/>
    </source>
</evidence>
<dbReference type="EMBL" id="LRGB01007399">
    <property type="protein sequence ID" value="KZS01195.1"/>
    <property type="molecule type" value="Genomic_DNA"/>
</dbReference>